<dbReference type="GO" id="GO:0006313">
    <property type="term" value="P:DNA transposition"/>
    <property type="evidence" value="ECO:0007669"/>
    <property type="project" value="InterPro"/>
</dbReference>
<gene>
    <name evidence="2" type="ORF">FZD51_16295</name>
</gene>
<dbReference type="Gene3D" id="3.30.70.1290">
    <property type="entry name" value="Transposase IS200-like"/>
    <property type="match status" value="1"/>
</dbReference>
<dbReference type="EMBL" id="VTER01000007">
    <property type="protein sequence ID" value="TYS47019.1"/>
    <property type="molecule type" value="Genomic_DNA"/>
</dbReference>
<dbReference type="AlphaFoldDB" id="A0A5D4R902"/>
<reference evidence="2 3" key="1">
    <citation type="submission" date="2019-08" db="EMBL/GenBank/DDBJ databases">
        <title>Bacillus genomes from the desert of Cuatro Cienegas, Coahuila.</title>
        <authorList>
            <person name="Olmedo-Alvarez G."/>
        </authorList>
    </citation>
    <scope>NUCLEOTIDE SEQUENCE [LARGE SCALE GENOMIC DNA]</scope>
    <source>
        <strain evidence="2 3">CH446_14T</strain>
    </source>
</reference>
<dbReference type="RefSeq" id="WP_148975720.1">
    <property type="nucleotide sequence ID" value="NZ_VTER01000007.1"/>
</dbReference>
<dbReference type="Proteomes" id="UP000322139">
    <property type="component" value="Unassembled WGS sequence"/>
</dbReference>
<protein>
    <submittedName>
        <fullName evidence="2">Transposase</fullName>
    </submittedName>
</protein>
<dbReference type="InterPro" id="IPR002686">
    <property type="entry name" value="Transposase_17"/>
</dbReference>
<dbReference type="InterPro" id="IPR036515">
    <property type="entry name" value="Transposase_17_sf"/>
</dbReference>
<dbReference type="GO" id="GO:0003677">
    <property type="term" value="F:DNA binding"/>
    <property type="evidence" value="ECO:0007669"/>
    <property type="project" value="InterPro"/>
</dbReference>
<dbReference type="SUPFAM" id="SSF143422">
    <property type="entry name" value="Transposase IS200-like"/>
    <property type="match status" value="1"/>
</dbReference>
<proteinExistence type="predicted"/>
<organism evidence="2 3">
    <name type="scientific">Bacillus infantis</name>
    <dbReference type="NCBI Taxonomy" id="324767"/>
    <lineage>
        <taxon>Bacteria</taxon>
        <taxon>Bacillati</taxon>
        <taxon>Bacillota</taxon>
        <taxon>Bacilli</taxon>
        <taxon>Bacillales</taxon>
        <taxon>Bacillaceae</taxon>
        <taxon>Bacillus</taxon>
    </lineage>
</organism>
<evidence type="ECO:0000259" key="1">
    <source>
        <dbReference type="SMART" id="SM01321"/>
    </source>
</evidence>
<evidence type="ECO:0000313" key="3">
    <source>
        <dbReference type="Proteomes" id="UP000322139"/>
    </source>
</evidence>
<dbReference type="Pfam" id="PF01797">
    <property type="entry name" value="Y1_Tnp"/>
    <property type="match status" value="1"/>
</dbReference>
<dbReference type="SMART" id="SM01321">
    <property type="entry name" value="Y1_Tnp"/>
    <property type="match status" value="1"/>
</dbReference>
<evidence type="ECO:0000313" key="2">
    <source>
        <dbReference type="EMBL" id="TYS47019.1"/>
    </source>
</evidence>
<sequence>MARPKRIWSPNHFHHVVSRGNWRADLFQEDHDFVSFMNLLHYFHRKTGLELASYCLMSNHFHLLLRTQKTPLPGVMRNLNKAYADYFNKRYGVQGHVFEKRYFSKPIYDAYGLLEVSRYIHLNPVEASIVDHPLDYRWSSFRYFDPTRKNLPDYLNISEVYNLFAGRNDAHKKTAYYKWLMKKFEESLS</sequence>
<name>A0A5D4R902_9BACI</name>
<accession>A0A5D4R902</accession>
<dbReference type="GO" id="GO:0004803">
    <property type="term" value="F:transposase activity"/>
    <property type="evidence" value="ECO:0007669"/>
    <property type="project" value="InterPro"/>
</dbReference>
<feature type="domain" description="Transposase IS200-like" evidence="1">
    <location>
        <begin position="9"/>
        <end position="123"/>
    </location>
</feature>
<comment type="caution">
    <text evidence="2">The sequence shown here is derived from an EMBL/GenBank/DDBJ whole genome shotgun (WGS) entry which is preliminary data.</text>
</comment>
<dbReference type="PANTHER" id="PTHR34322">
    <property type="entry name" value="TRANSPOSASE, Y1_TNP DOMAIN-CONTAINING"/>
    <property type="match status" value="1"/>
</dbReference>
<dbReference type="PANTHER" id="PTHR34322:SF2">
    <property type="entry name" value="TRANSPOSASE IS200-LIKE DOMAIN-CONTAINING PROTEIN"/>
    <property type="match status" value="1"/>
</dbReference>